<keyword evidence="1" id="KW-0472">Membrane</keyword>
<evidence type="ECO:0000256" key="1">
    <source>
        <dbReference type="SAM" id="Phobius"/>
    </source>
</evidence>
<evidence type="ECO:0000313" key="2">
    <source>
        <dbReference type="EMBL" id="MDO2410103.1"/>
    </source>
</evidence>
<name>A0ABT8T942_9BACT</name>
<comment type="caution">
    <text evidence="2">The sequence shown here is derived from an EMBL/GenBank/DDBJ whole genome shotgun (WGS) entry which is preliminary data.</text>
</comment>
<organism evidence="2 3">
    <name type="scientific">Campylobacter magnus</name>
    <dbReference type="NCBI Taxonomy" id="3026462"/>
    <lineage>
        <taxon>Bacteria</taxon>
        <taxon>Pseudomonadati</taxon>
        <taxon>Campylobacterota</taxon>
        <taxon>Epsilonproteobacteria</taxon>
        <taxon>Campylobacterales</taxon>
        <taxon>Campylobacteraceae</taxon>
        <taxon>Campylobacter</taxon>
    </lineage>
</organism>
<keyword evidence="1" id="KW-0812">Transmembrane</keyword>
<sequence>MSRKESLNNDINNISKAIHLLLVSIFGISAWGFVNYESLGSGKISLLFIVACLLCAAEYIIIKKYKKLNKELENL</sequence>
<dbReference type="EMBL" id="JAULJQ010000015">
    <property type="protein sequence ID" value="MDO2410103.1"/>
    <property type="molecule type" value="Genomic_DNA"/>
</dbReference>
<feature type="transmembrane region" description="Helical" evidence="1">
    <location>
        <begin position="44"/>
        <end position="62"/>
    </location>
</feature>
<dbReference type="RefSeq" id="WP_302244892.1">
    <property type="nucleotide sequence ID" value="NZ_JAULJQ010000015.1"/>
</dbReference>
<protein>
    <submittedName>
        <fullName evidence="2">Uncharacterized protein</fullName>
    </submittedName>
</protein>
<feature type="transmembrane region" description="Helical" evidence="1">
    <location>
        <begin position="20"/>
        <end position="38"/>
    </location>
</feature>
<proteinExistence type="predicted"/>
<accession>A0ABT8T942</accession>
<keyword evidence="1" id="KW-1133">Transmembrane helix</keyword>
<keyword evidence="3" id="KW-1185">Reference proteome</keyword>
<reference evidence="2 3" key="1">
    <citation type="submission" date="2023-06" db="EMBL/GenBank/DDBJ databases">
        <title>Campylobacter magnum sp. nov., isolated from cecal contents of domestic pigs (Sus scrofa domesticus).</title>
        <authorList>
            <person name="Papic B."/>
            <person name="Gruntar I."/>
        </authorList>
    </citation>
    <scope>NUCLEOTIDE SEQUENCE [LARGE SCALE GENOMIC DNA]</scope>
    <source>
        <strain evidence="3">34484-21</strain>
    </source>
</reference>
<gene>
    <name evidence="2" type="ORF">Q2362_08405</name>
</gene>
<dbReference type="Proteomes" id="UP001171111">
    <property type="component" value="Unassembled WGS sequence"/>
</dbReference>
<evidence type="ECO:0000313" key="3">
    <source>
        <dbReference type="Proteomes" id="UP001171111"/>
    </source>
</evidence>